<evidence type="ECO:0000256" key="3">
    <source>
        <dbReference type="SAM" id="MobiDB-lite"/>
    </source>
</evidence>
<dbReference type="RefSeq" id="WP_086787475.1">
    <property type="nucleotide sequence ID" value="NZ_JAGIOO010000001.1"/>
</dbReference>
<evidence type="ECO:0000259" key="5">
    <source>
        <dbReference type="Pfam" id="PF08386"/>
    </source>
</evidence>
<dbReference type="PANTHER" id="PTHR43248:SF25">
    <property type="entry name" value="AB HYDROLASE-1 DOMAIN-CONTAINING PROTEIN-RELATED"/>
    <property type="match status" value="1"/>
</dbReference>
<keyword evidence="2" id="KW-0378">Hydrolase</keyword>
<evidence type="ECO:0000313" key="7">
    <source>
        <dbReference type="Proteomes" id="UP001519363"/>
    </source>
</evidence>
<dbReference type="SUPFAM" id="SSF53474">
    <property type="entry name" value="alpha/beta-Hydrolases"/>
    <property type="match status" value="1"/>
</dbReference>
<keyword evidence="4" id="KW-0732">Signal</keyword>
<feature type="signal peptide" evidence="4">
    <location>
        <begin position="1"/>
        <end position="27"/>
    </location>
</feature>
<dbReference type="PANTHER" id="PTHR43248">
    <property type="entry name" value="2-SUCCINYL-6-HYDROXY-2,4-CYCLOHEXADIENE-1-CARBOXYLATE SYNTHASE"/>
    <property type="match status" value="1"/>
</dbReference>
<protein>
    <submittedName>
        <fullName evidence="6">Pimeloyl-ACP methyl ester carboxylesterase</fullName>
    </submittedName>
</protein>
<dbReference type="InterPro" id="IPR029058">
    <property type="entry name" value="AB_hydrolase_fold"/>
</dbReference>
<dbReference type="InterPro" id="IPR051601">
    <property type="entry name" value="Serine_prot/Carboxylest_S33"/>
</dbReference>
<accession>A0ABS5AP17</accession>
<evidence type="ECO:0000256" key="4">
    <source>
        <dbReference type="SAM" id="SignalP"/>
    </source>
</evidence>
<sequence length="487" mass="52900">MRSTTRTLGALAVSAALALPTAGTAGADEESAPRPIEWTTCFATEKSECGYLKLPVDWRKPDGEQLTVGFARRRAAKPEQRIGTLFVNPGGPWSSASNMALWGEFSQEVLDRFDLIGMDPRGSGLGSTGFCDRDLLVDRPSPYPASEAGFTKLVNHNRALWADCRERSGALWDHLGTDSVVRDLDAVRAALGERRISFYGVSYGTLLGQQYARRYGHRLRALALDSVMDHSLDDNAFAVTEAWAAEDSFREWVKWCDRTASCALHGQDVAAVWDGVLRRADPAQVPAIVERALNAFYDPDWAGLAEHVRRLATDPAAARAAGPPQPSLRNHFEDVFCADWGTDVRTKRDLDRITEAERRIAPHMRTSPLGRKGIARCVGAPVPTNPQRPARFGAAPTALVLNARHDPATPYPWALNLARQAGKAVRLLTYDGWGHGVYHRGACTTAALDGYLLHGRLPAEGARCAAVEPGPGTRRSPASGPGFSVSS</sequence>
<reference evidence="6 7" key="1">
    <citation type="submission" date="2021-03" db="EMBL/GenBank/DDBJ databases">
        <title>Sequencing the genomes of 1000 actinobacteria strains.</title>
        <authorList>
            <person name="Klenk H.-P."/>
        </authorList>
    </citation>
    <scope>NUCLEOTIDE SEQUENCE [LARGE SCALE GENOMIC DNA]</scope>
    <source>
        <strain evidence="6 7">DSM 44580</strain>
    </source>
</reference>
<name>A0ABS5AP17_9PSEU</name>
<organism evidence="6 7">
    <name type="scientific">Crossiella equi</name>
    <dbReference type="NCBI Taxonomy" id="130796"/>
    <lineage>
        <taxon>Bacteria</taxon>
        <taxon>Bacillati</taxon>
        <taxon>Actinomycetota</taxon>
        <taxon>Actinomycetes</taxon>
        <taxon>Pseudonocardiales</taxon>
        <taxon>Pseudonocardiaceae</taxon>
        <taxon>Crossiella</taxon>
    </lineage>
</organism>
<dbReference type="Gene3D" id="3.40.50.1820">
    <property type="entry name" value="alpha/beta hydrolase"/>
    <property type="match status" value="1"/>
</dbReference>
<evidence type="ECO:0000256" key="1">
    <source>
        <dbReference type="ARBA" id="ARBA00010088"/>
    </source>
</evidence>
<dbReference type="Pfam" id="PF08386">
    <property type="entry name" value="Abhydrolase_4"/>
    <property type="match status" value="1"/>
</dbReference>
<gene>
    <name evidence="6" type="ORF">JOF53_007178</name>
</gene>
<feature type="domain" description="Peptidase S33 tripeptidyl aminopeptidase-like C-terminal" evidence="5">
    <location>
        <begin position="375"/>
        <end position="464"/>
    </location>
</feature>
<comment type="caution">
    <text evidence="6">The sequence shown here is derived from an EMBL/GenBank/DDBJ whole genome shotgun (WGS) entry which is preliminary data.</text>
</comment>
<comment type="similarity">
    <text evidence="1">Belongs to the peptidase S33 family.</text>
</comment>
<evidence type="ECO:0000256" key="2">
    <source>
        <dbReference type="ARBA" id="ARBA00022801"/>
    </source>
</evidence>
<feature type="chain" id="PRO_5045324035" evidence="4">
    <location>
        <begin position="28"/>
        <end position="487"/>
    </location>
</feature>
<keyword evidence="7" id="KW-1185">Reference proteome</keyword>
<dbReference type="Proteomes" id="UP001519363">
    <property type="component" value="Unassembled WGS sequence"/>
</dbReference>
<feature type="region of interest" description="Disordered" evidence="3">
    <location>
        <begin position="466"/>
        <end position="487"/>
    </location>
</feature>
<evidence type="ECO:0000313" key="6">
    <source>
        <dbReference type="EMBL" id="MBP2478306.1"/>
    </source>
</evidence>
<dbReference type="InterPro" id="IPR013595">
    <property type="entry name" value="Pept_S33_TAP-like_C"/>
</dbReference>
<dbReference type="EMBL" id="JAGIOO010000001">
    <property type="protein sequence ID" value="MBP2478306.1"/>
    <property type="molecule type" value="Genomic_DNA"/>
</dbReference>
<proteinExistence type="inferred from homology"/>